<protein>
    <recommendedName>
        <fullName evidence="3">FMN hydroxy acid dehydrogenase domain-containing protein</fullName>
    </recommendedName>
</protein>
<dbReference type="AlphaFoldDB" id="A0A9P8HWE0"/>
<keyword evidence="5" id="KW-1185">Reference proteome</keyword>
<evidence type="ECO:0000313" key="4">
    <source>
        <dbReference type="EMBL" id="KAH0531165.1"/>
    </source>
</evidence>
<comment type="cofactor">
    <cofactor evidence="1">
        <name>FMN</name>
        <dbReference type="ChEBI" id="CHEBI:58210"/>
    </cofactor>
</comment>
<gene>
    <name evidence="4" type="ORF">TsFJ059_000031</name>
</gene>
<reference evidence="4 5" key="1">
    <citation type="submission" date="2021-08" db="EMBL/GenBank/DDBJ databases">
        <title>The highly contiguous genome resource for Trichoderma semiorbis FJ059, a fungal antagonistic to plant pathogens.</title>
        <authorList>
            <person name="Liu T."/>
        </authorList>
    </citation>
    <scope>NUCLEOTIDE SEQUENCE [LARGE SCALE GENOMIC DNA]</scope>
    <source>
        <strain evidence="4 5">FJ059</strain>
    </source>
</reference>
<evidence type="ECO:0000256" key="2">
    <source>
        <dbReference type="ARBA" id="ARBA00023002"/>
    </source>
</evidence>
<evidence type="ECO:0000259" key="3">
    <source>
        <dbReference type="PROSITE" id="PS51349"/>
    </source>
</evidence>
<accession>A0A9P8HWE0</accession>
<organism evidence="4 5">
    <name type="scientific">Trichoderma semiorbis</name>
    <dbReference type="NCBI Taxonomy" id="1491008"/>
    <lineage>
        <taxon>Eukaryota</taxon>
        <taxon>Fungi</taxon>
        <taxon>Dikarya</taxon>
        <taxon>Ascomycota</taxon>
        <taxon>Pezizomycotina</taxon>
        <taxon>Sordariomycetes</taxon>
        <taxon>Hypocreomycetidae</taxon>
        <taxon>Hypocreales</taxon>
        <taxon>Hypocreaceae</taxon>
        <taxon>Trichoderma</taxon>
    </lineage>
</organism>
<dbReference type="InterPro" id="IPR013785">
    <property type="entry name" value="Aldolase_TIM"/>
</dbReference>
<sequence>MAPIGVQAIYHNDKELGSAEIAASLGIPYIHSTAATSSIEEVAAANGSVHRWFQLYWPKDNELTKSLLSRAKQNGYEVLVVTLDTWTLAWRPSDLDNG</sequence>
<dbReference type="PANTHER" id="PTHR10578:SF86">
    <property type="entry name" value="DEPENDENT DEHYDROGENASE, PUTATIVE (AFU_ORTHOLOGUE AFUA_6G02720)-RELATED"/>
    <property type="match status" value="1"/>
</dbReference>
<dbReference type="Gene3D" id="3.20.20.70">
    <property type="entry name" value="Aldolase class I"/>
    <property type="match status" value="1"/>
</dbReference>
<dbReference type="Pfam" id="PF01070">
    <property type="entry name" value="FMN_dh"/>
    <property type="match status" value="1"/>
</dbReference>
<keyword evidence="2" id="KW-0560">Oxidoreductase</keyword>
<dbReference type="InterPro" id="IPR000262">
    <property type="entry name" value="FMN-dep_DH"/>
</dbReference>
<evidence type="ECO:0000256" key="1">
    <source>
        <dbReference type="ARBA" id="ARBA00001917"/>
    </source>
</evidence>
<dbReference type="GO" id="GO:0016491">
    <property type="term" value="F:oxidoreductase activity"/>
    <property type="evidence" value="ECO:0007669"/>
    <property type="project" value="UniProtKB-KW"/>
</dbReference>
<dbReference type="PANTHER" id="PTHR10578">
    <property type="entry name" value="S -2-HYDROXY-ACID OXIDASE-RELATED"/>
    <property type="match status" value="1"/>
</dbReference>
<dbReference type="EMBL" id="JAIMJC010000001">
    <property type="protein sequence ID" value="KAH0531165.1"/>
    <property type="molecule type" value="Genomic_DNA"/>
</dbReference>
<feature type="domain" description="FMN hydroxy acid dehydrogenase" evidence="3">
    <location>
        <begin position="1"/>
        <end position="98"/>
    </location>
</feature>
<dbReference type="PROSITE" id="PS51349">
    <property type="entry name" value="FMN_HYDROXY_ACID_DH_2"/>
    <property type="match status" value="1"/>
</dbReference>
<dbReference type="SUPFAM" id="SSF51395">
    <property type="entry name" value="FMN-linked oxidoreductases"/>
    <property type="match status" value="1"/>
</dbReference>
<evidence type="ECO:0000313" key="5">
    <source>
        <dbReference type="Proteomes" id="UP000826573"/>
    </source>
</evidence>
<proteinExistence type="predicted"/>
<name>A0A9P8HWE0_9HYPO</name>
<dbReference type="InterPro" id="IPR037396">
    <property type="entry name" value="FMN_HAD"/>
</dbReference>
<comment type="caution">
    <text evidence="4">The sequence shown here is derived from an EMBL/GenBank/DDBJ whole genome shotgun (WGS) entry which is preliminary data.</text>
</comment>
<dbReference type="Proteomes" id="UP000826573">
    <property type="component" value="Unassembled WGS sequence"/>
</dbReference>